<dbReference type="Proteomes" id="UP000244906">
    <property type="component" value="Unassembled WGS sequence"/>
</dbReference>
<feature type="chain" id="PRO_5016047375" description="DUF4124 domain-containing protein" evidence="1">
    <location>
        <begin position="22"/>
        <end position="153"/>
    </location>
</feature>
<evidence type="ECO:0000313" key="3">
    <source>
        <dbReference type="EMBL" id="PVZ70284.1"/>
    </source>
</evidence>
<evidence type="ECO:0000256" key="1">
    <source>
        <dbReference type="SAM" id="SignalP"/>
    </source>
</evidence>
<feature type="signal peptide" evidence="1">
    <location>
        <begin position="1"/>
        <end position="21"/>
    </location>
</feature>
<evidence type="ECO:0000313" key="4">
    <source>
        <dbReference type="Proteomes" id="UP000244906"/>
    </source>
</evidence>
<dbReference type="AlphaFoldDB" id="A0A2V1GZA1"/>
<keyword evidence="4" id="KW-1185">Reference proteome</keyword>
<protein>
    <recommendedName>
        <fullName evidence="2">DUF4124 domain-containing protein</fullName>
    </recommendedName>
</protein>
<sequence length="153" mass="16994">MKVLPIFALAIALLAANYSDAAEIYKWKDQDGKVVFGSSPPAGIEVERTGQQTGSGLAGEAIDAPNSVKEQLDSVNKSKKSRLKGKTLARHNERLRKRSAILCDQSKNRQNMLKHSPRAGSYDAKGNKRIYSTEERRLMTEQAQQEVNKYCAK</sequence>
<reference evidence="3 4" key="1">
    <citation type="submission" date="2018-04" db="EMBL/GenBank/DDBJ databases">
        <title>Thalassorhabdus spongiae gen. nov., sp. nov., isolated from a marine sponge in South-West Iceland.</title>
        <authorList>
            <person name="Knobloch S."/>
            <person name="Daussin A."/>
            <person name="Johannsson R."/>
            <person name="Marteinsson V.T."/>
        </authorList>
    </citation>
    <scope>NUCLEOTIDE SEQUENCE [LARGE SCALE GENOMIC DNA]</scope>
    <source>
        <strain evidence="3 4">Hp12</strain>
    </source>
</reference>
<dbReference type="OrthoDB" id="7068596at2"/>
<evidence type="ECO:0000259" key="2">
    <source>
        <dbReference type="Pfam" id="PF13511"/>
    </source>
</evidence>
<comment type="caution">
    <text evidence="3">The sequence shown here is derived from an EMBL/GenBank/DDBJ whole genome shotgun (WGS) entry which is preliminary data.</text>
</comment>
<keyword evidence="1" id="KW-0732">Signal</keyword>
<dbReference type="Pfam" id="PF13511">
    <property type="entry name" value="DUF4124"/>
    <property type="match status" value="1"/>
</dbReference>
<dbReference type="InterPro" id="IPR025392">
    <property type="entry name" value="DUF4124"/>
</dbReference>
<accession>A0A2V1GZA1</accession>
<feature type="domain" description="DUF4124" evidence="2">
    <location>
        <begin position="12"/>
        <end position="52"/>
    </location>
</feature>
<gene>
    <name evidence="3" type="ORF">DC094_06710</name>
</gene>
<proteinExistence type="predicted"/>
<dbReference type="RefSeq" id="WP_116686357.1">
    <property type="nucleotide sequence ID" value="NZ_CAWNYD010000002.1"/>
</dbReference>
<organism evidence="3 4">
    <name type="scientific">Pelagibaculum spongiae</name>
    <dbReference type="NCBI Taxonomy" id="2080658"/>
    <lineage>
        <taxon>Bacteria</taxon>
        <taxon>Pseudomonadati</taxon>
        <taxon>Pseudomonadota</taxon>
        <taxon>Gammaproteobacteria</taxon>
        <taxon>Oceanospirillales</taxon>
        <taxon>Pelagibaculum</taxon>
    </lineage>
</organism>
<name>A0A2V1GZA1_9GAMM</name>
<dbReference type="EMBL" id="QDDL01000002">
    <property type="protein sequence ID" value="PVZ70284.1"/>
    <property type="molecule type" value="Genomic_DNA"/>
</dbReference>